<accession>A0A4D6C5X3</accession>
<comment type="similarity">
    <text evidence="2">Belongs to the TatC family.</text>
</comment>
<dbReference type="RefSeq" id="YP_009647117.1">
    <property type="nucleotide sequence ID" value="NC_042601.1"/>
</dbReference>
<dbReference type="GO" id="GO:0033281">
    <property type="term" value="C:TAT protein transport complex"/>
    <property type="evidence" value="ECO:0007669"/>
    <property type="project" value="TreeGrafter"/>
</dbReference>
<dbReference type="InterPro" id="IPR002033">
    <property type="entry name" value="TatC"/>
</dbReference>
<evidence type="ECO:0000256" key="6">
    <source>
        <dbReference type="SAM" id="Phobius"/>
    </source>
</evidence>
<evidence type="ECO:0000313" key="7">
    <source>
        <dbReference type="EMBL" id="QBX98767.1"/>
    </source>
</evidence>
<feature type="transmembrane region" description="Helical" evidence="6">
    <location>
        <begin position="121"/>
        <end position="148"/>
    </location>
</feature>
<keyword evidence="3 6" id="KW-0812">Transmembrane</keyword>
<dbReference type="EMBL" id="MK086007">
    <property type="protein sequence ID" value="QBX98767.1"/>
    <property type="molecule type" value="Genomic_DNA"/>
</dbReference>
<feature type="transmembrane region" description="Helical" evidence="6">
    <location>
        <begin position="225"/>
        <end position="245"/>
    </location>
</feature>
<feature type="transmembrane region" description="Helical" evidence="6">
    <location>
        <begin position="202"/>
        <end position="219"/>
    </location>
</feature>
<evidence type="ECO:0000256" key="1">
    <source>
        <dbReference type="ARBA" id="ARBA00004141"/>
    </source>
</evidence>
<feature type="transmembrane region" description="Helical" evidence="6">
    <location>
        <begin position="34"/>
        <end position="59"/>
    </location>
</feature>
<feature type="transmembrane region" description="Helical" evidence="6">
    <location>
        <begin position="168"/>
        <end position="190"/>
    </location>
</feature>
<geneLocation type="mitochondrion" evidence="7"/>
<comment type="subcellular location">
    <subcellularLocation>
        <location evidence="1">Membrane</location>
        <topology evidence="1">Multi-pass membrane protein</topology>
    </subcellularLocation>
</comment>
<reference evidence="7" key="1">
    <citation type="journal article" date="2019" name="Genome Biol. Evol.">
        <title>Tracing the Evolution of the Plastome and Mitogenome in the Chloropicophyceae Uncovered Convergent tRNA Gene Losses and a Variant Plastid Genetic Code.</title>
        <authorList>
            <person name="Turmel M."/>
            <person name="Dos Santos A.L."/>
            <person name="Otis C."/>
            <person name="Sergerie R."/>
            <person name="Lemieux C."/>
        </authorList>
    </citation>
    <scope>NUCLEOTIDE SEQUENCE</scope>
</reference>
<gene>
    <name evidence="7" type="primary">mttB</name>
</gene>
<dbReference type="GO" id="GO:0009977">
    <property type="term" value="F:proton motive force dependent protein transmembrane transporter activity"/>
    <property type="evidence" value="ECO:0007669"/>
    <property type="project" value="TreeGrafter"/>
</dbReference>
<evidence type="ECO:0000256" key="5">
    <source>
        <dbReference type="ARBA" id="ARBA00023136"/>
    </source>
</evidence>
<keyword evidence="5 6" id="KW-0472">Membrane</keyword>
<name>A0A4D6C5X3_9CHLO</name>
<dbReference type="PANTHER" id="PTHR30371">
    <property type="entry name" value="SEC-INDEPENDENT PROTEIN TRANSLOCASE PROTEIN TATC"/>
    <property type="match status" value="1"/>
</dbReference>
<dbReference type="GO" id="GO:0065002">
    <property type="term" value="P:intracellular protein transmembrane transport"/>
    <property type="evidence" value="ECO:0007669"/>
    <property type="project" value="TreeGrafter"/>
</dbReference>
<proteinExistence type="inferred from homology"/>
<evidence type="ECO:0000256" key="3">
    <source>
        <dbReference type="ARBA" id="ARBA00022692"/>
    </source>
</evidence>
<dbReference type="AlphaFoldDB" id="A0A4D6C5X3"/>
<dbReference type="GO" id="GO:0043953">
    <property type="term" value="P:protein transport by the Tat complex"/>
    <property type="evidence" value="ECO:0007669"/>
    <property type="project" value="TreeGrafter"/>
</dbReference>
<evidence type="ECO:0000256" key="2">
    <source>
        <dbReference type="ARBA" id="ARBA00008882"/>
    </source>
</evidence>
<feature type="transmembrane region" description="Helical" evidence="6">
    <location>
        <begin position="79"/>
        <end position="100"/>
    </location>
</feature>
<organism evidence="7">
    <name type="scientific">Chloroparvula japonica</name>
    <dbReference type="NCBI Taxonomy" id="1411623"/>
    <lineage>
        <taxon>Eukaryota</taxon>
        <taxon>Viridiplantae</taxon>
        <taxon>Chlorophyta</taxon>
        <taxon>Chloropicophyceae</taxon>
        <taxon>Chloropicales</taxon>
        <taxon>Chloropicaceae</taxon>
        <taxon>Chloroparvula</taxon>
    </lineage>
</organism>
<dbReference type="GeneID" id="40513477"/>
<keyword evidence="7" id="KW-0496">Mitochondrion</keyword>
<keyword evidence="4 6" id="KW-1133">Transmembrane helix</keyword>
<sequence>MVISLALLRVGGLNLFMTKSAYTYHLDEIRYRCVYFFGSWLMTFGVCYVYAHAFIKFLVAPLSSYKVNHLIYTHVLEAFQAHLYISVCASLVFVSAYAIYQFICFHAPGWSRTQATQYWRGWFVWLCWSLVSLWVGYALVPYVLGFFLTYGTNQPGLVIELEPRVYPYISMSIWIVLSVYLSLQIPYAGFYVGAYIPPRRLAFYRPVVWVCCLLVGALISPPDIWSQSVLASGFACLYESFLLACEVSKSYKRVYEEKKST</sequence>
<dbReference type="PANTHER" id="PTHR30371:SF0">
    <property type="entry name" value="SEC-INDEPENDENT PROTEIN TRANSLOCASE PROTEIN TATC, CHLOROPLASTIC-RELATED"/>
    <property type="match status" value="1"/>
</dbReference>
<protein>
    <submittedName>
        <fullName evidence="7">SecY-independent transporter protein</fullName>
    </submittedName>
</protein>
<evidence type="ECO:0000256" key="4">
    <source>
        <dbReference type="ARBA" id="ARBA00022989"/>
    </source>
</evidence>
<dbReference type="Pfam" id="PF00902">
    <property type="entry name" value="TatC"/>
    <property type="match status" value="1"/>
</dbReference>